<dbReference type="FunFam" id="2.60.120.290:FF:000026">
    <property type="entry name" value="Procollagen C-endopeptidase enhancer 2"/>
    <property type="match status" value="1"/>
</dbReference>
<protein>
    <submittedName>
        <fullName evidence="12">Procollagen C-endopeptidase enhancer</fullName>
    </submittedName>
</protein>
<comment type="caution">
    <text evidence="7">Lacks conserved residue(s) required for the propagation of feature annotation.</text>
</comment>
<keyword evidence="4" id="KW-0677">Repeat</keyword>
<feature type="domain" description="CUB" evidence="10">
    <location>
        <begin position="159"/>
        <end position="273"/>
    </location>
</feature>
<keyword evidence="6" id="KW-0325">Glycoprotein</keyword>
<dbReference type="GO" id="GO:0016504">
    <property type="term" value="F:peptidase activator activity"/>
    <property type="evidence" value="ECO:0007669"/>
    <property type="project" value="Ensembl"/>
</dbReference>
<dbReference type="Pfam" id="PF00431">
    <property type="entry name" value="CUB"/>
    <property type="match status" value="2"/>
</dbReference>
<feature type="chain" id="PRO_5019305127" evidence="9">
    <location>
        <begin position="26"/>
        <end position="456"/>
    </location>
</feature>
<evidence type="ECO:0000259" key="11">
    <source>
        <dbReference type="PROSITE" id="PS50189"/>
    </source>
</evidence>
<dbReference type="InterPro" id="IPR008993">
    <property type="entry name" value="TIMP-like_OB-fold"/>
</dbReference>
<dbReference type="PANTHER" id="PTHR24251:SF24">
    <property type="entry name" value="PROCOLLAGEN C-ENDOPEPTIDASE ENHANCER 1"/>
    <property type="match status" value="1"/>
</dbReference>
<dbReference type="InterPro" id="IPR035814">
    <property type="entry name" value="NTR_PCOLCE"/>
</dbReference>
<dbReference type="Proteomes" id="UP000291022">
    <property type="component" value="Unassembled WGS sequence"/>
</dbReference>
<evidence type="ECO:0000256" key="2">
    <source>
        <dbReference type="ARBA" id="ARBA00022525"/>
    </source>
</evidence>
<dbReference type="GeneID" id="123777348"/>
<dbReference type="SMART" id="SM00042">
    <property type="entry name" value="CUB"/>
    <property type="match status" value="2"/>
</dbReference>
<dbReference type="SUPFAM" id="SSF50242">
    <property type="entry name" value="TIMP-like"/>
    <property type="match status" value="1"/>
</dbReference>
<dbReference type="InterPro" id="IPR000859">
    <property type="entry name" value="CUB_dom"/>
</dbReference>
<evidence type="ECO:0000256" key="7">
    <source>
        <dbReference type="PROSITE-ProRule" id="PRU00059"/>
    </source>
</evidence>
<dbReference type="GeneTree" id="ENSGT00940000159264"/>
<keyword evidence="13" id="KW-1185">Reference proteome</keyword>
<evidence type="ECO:0000256" key="8">
    <source>
        <dbReference type="SAM" id="MobiDB-lite"/>
    </source>
</evidence>
<dbReference type="CDD" id="cd00041">
    <property type="entry name" value="CUB"/>
    <property type="match status" value="2"/>
</dbReference>
<dbReference type="InterPro" id="IPR035914">
    <property type="entry name" value="Sperma_CUB_dom_sf"/>
</dbReference>
<keyword evidence="3 9" id="KW-0732">Signal</keyword>
<dbReference type="GO" id="GO:0008201">
    <property type="term" value="F:heparin binding"/>
    <property type="evidence" value="ECO:0007669"/>
    <property type="project" value="Ensembl"/>
</dbReference>
<dbReference type="Gene3D" id="2.60.120.290">
    <property type="entry name" value="Spermadhesin, CUB domain"/>
    <property type="match status" value="2"/>
</dbReference>
<dbReference type="GO" id="GO:0006508">
    <property type="term" value="P:proteolysis"/>
    <property type="evidence" value="ECO:0007669"/>
    <property type="project" value="TreeGrafter"/>
</dbReference>
<reference evidence="12" key="3">
    <citation type="submission" date="2025-09" db="UniProtKB">
        <authorList>
            <consortium name="Ensembl"/>
        </authorList>
    </citation>
    <scope>IDENTIFICATION</scope>
</reference>
<dbReference type="FunFam" id="2.60.120.290:FF:000005">
    <property type="entry name" value="Procollagen C-endopeptidase enhancer 1"/>
    <property type="match status" value="1"/>
</dbReference>
<organism evidence="12 13">
    <name type="scientific">Ursus americanus</name>
    <name type="common">American black bear</name>
    <name type="synonym">Euarctos americanus</name>
    <dbReference type="NCBI Taxonomy" id="9643"/>
    <lineage>
        <taxon>Eukaryota</taxon>
        <taxon>Metazoa</taxon>
        <taxon>Chordata</taxon>
        <taxon>Craniata</taxon>
        <taxon>Vertebrata</taxon>
        <taxon>Euteleostomi</taxon>
        <taxon>Mammalia</taxon>
        <taxon>Eutheria</taxon>
        <taxon>Laurasiatheria</taxon>
        <taxon>Carnivora</taxon>
        <taxon>Caniformia</taxon>
        <taxon>Ursidae</taxon>
        <taxon>Ursus</taxon>
    </lineage>
</organism>
<dbReference type="Ensembl" id="ENSUAMT00000041475.1">
    <property type="protein sequence ID" value="ENSUAMP00000037259.1"/>
    <property type="gene ID" value="ENSUAMG00000028220.1"/>
</dbReference>
<evidence type="ECO:0000256" key="3">
    <source>
        <dbReference type="ARBA" id="ARBA00022729"/>
    </source>
</evidence>
<gene>
    <name evidence="12" type="primary">PCOLCE</name>
</gene>
<evidence type="ECO:0000256" key="6">
    <source>
        <dbReference type="ARBA" id="ARBA00023180"/>
    </source>
</evidence>
<dbReference type="GO" id="GO:0005518">
    <property type="term" value="F:collagen binding"/>
    <property type="evidence" value="ECO:0007669"/>
    <property type="project" value="Ensembl"/>
</dbReference>
<evidence type="ECO:0000259" key="10">
    <source>
        <dbReference type="PROSITE" id="PS01180"/>
    </source>
</evidence>
<dbReference type="SMART" id="SM00643">
    <property type="entry name" value="C345C"/>
    <property type="match status" value="1"/>
</dbReference>
<keyword evidence="5 7" id="KW-1015">Disulfide bond</keyword>
<dbReference type="STRING" id="9643.ENSUAMP00000037259"/>
<evidence type="ECO:0000256" key="5">
    <source>
        <dbReference type="ARBA" id="ARBA00023157"/>
    </source>
</evidence>
<dbReference type="Pfam" id="PF01759">
    <property type="entry name" value="NTR"/>
    <property type="match status" value="1"/>
</dbReference>
<feature type="disulfide bond" evidence="7">
    <location>
        <begin position="159"/>
        <end position="186"/>
    </location>
</feature>
<dbReference type="Gene3D" id="2.40.50.120">
    <property type="match status" value="1"/>
</dbReference>
<evidence type="ECO:0000256" key="4">
    <source>
        <dbReference type="ARBA" id="ARBA00022737"/>
    </source>
</evidence>
<sequence>MLPAATASLLGPLLTAWALLPFAQGQTPNYTRPVFLCGGDVTGESGYVASEGFPNLYPPNKECIWTITVPEGQTVSLSFRVFDLEQHSACRYDALEVFVGSGTSGQRLGRFCGTFRPAPLVAPGNQVTLRMTADEGTGGRGFLLWYSGRATSGTEHQFCGGRLEKAQGTLTTPNWPESDYPPGISCSWHIIAPPDQVISLTFGKFDLEPDTYCRYDSVSVFNGAVSDDAKRLGKFCGDTAPGPISSEGNELLVQFVSDLSVTADGFSASYKTLPRGAEGQARSPGEDARLGTSLSKPGLPSAEKPKASSEAQATPGAPDVPAVSCPKQCRRTGTLQSNFCSSSLVVTATVKSMVRGPGEGLTVTVSLIGAYKTGGLDLPSPLTDTPLKFYVPCKQCPLMKKGASYLMMGQVDENRGAVLPADSFVVLYRSNQDQILTNLSKRKCPSQPARAAGSQA</sequence>
<dbReference type="SUPFAM" id="SSF49854">
    <property type="entry name" value="Spermadhesin, CUB domain"/>
    <property type="match status" value="2"/>
</dbReference>
<dbReference type="InterPro" id="IPR001134">
    <property type="entry name" value="Netrin_domain"/>
</dbReference>
<comment type="subcellular location">
    <subcellularLocation>
        <location evidence="1">Secreted</location>
    </subcellularLocation>
</comment>
<proteinExistence type="predicted"/>
<feature type="signal peptide" evidence="9">
    <location>
        <begin position="1"/>
        <end position="25"/>
    </location>
</feature>
<feature type="domain" description="NTR" evidence="11">
    <location>
        <begin position="325"/>
        <end position="444"/>
    </location>
</feature>
<keyword evidence="2" id="KW-0964">Secreted</keyword>
<dbReference type="InterPro" id="IPR018933">
    <property type="entry name" value="Netrin_module_non-TIMP"/>
</dbReference>
<dbReference type="PANTHER" id="PTHR24251">
    <property type="entry name" value="OVOCHYMASE-RELATED"/>
    <property type="match status" value="1"/>
</dbReference>
<name>A0A452SVW6_URSAM</name>
<dbReference type="CDD" id="cd03576">
    <property type="entry name" value="NTR_PCOLCE"/>
    <property type="match status" value="1"/>
</dbReference>
<dbReference type="CTD" id="5118"/>
<reference evidence="12" key="2">
    <citation type="submission" date="2025-08" db="UniProtKB">
        <authorList>
            <consortium name="Ensembl"/>
        </authorList>
    </citation>
    <scope>IDENTIFICATION</scope>
</reference>
<evidence type="ECO:0000256" key="9">
    <source>
        <dbReference type="SAM" id="SignalP"/>
    </source>
</evidence>
<accession>A0A452SVW6</accession>
<evidence type="ECO:0000313" key="12">
    <source>
        <dbReference type="Ensembl" id="ENSUAMP00000037259.1"/>
    </source>
</evidence>
<reference evidence="13" key="1">
    <citation type="submission" date="2016-06" db="EMBL/GenBank/DDBJ databases">
        <title>De novo assembly and RNA-Seq shows season-dependent expression and editing in black bear kidneys.</title>
        <authorList>
            <person name="Korstanje R."/>
            <person name="Srivastava A."/>
            <person name="Sarsani V.K."/>
            <person name="Sheehan S.M."/>
            <person name="Seger R.L."/>
            <person name="Barter M.E."/>
            <person name="Lindqvist C."/>
            <person name="Brody L.C."/>
            <person name="Mullikin J.C."/>
        </authorList>
    </citation>
    <scope>NUCLEOTIDE SEQUENCE [LARGE SCALE GENOMIC DNA]</scope>
</reference>
<feature type="domain" description="CUB" evidence="10">
    <location>
        <begin position="37"/>
        <end position="149"/>
    </location>
</feature>
<dbReference type="KEGG" id="uar:123777348"/>
<feature type="region of interest" description="Disordered" evidence="8">
    <location>
        <begin position="274"/>
        <end position="323"/>
    </location>
</feature>
<dbReference type="OMA" id="GIMKCED"/>
<dbReference type="PROSITE" id="PS50189">
    <property type="entry name" value="NTR"/>
    <property type="match status" value="1"/>
</dbReference>
<evidence type="ECO:0000256" key="1">
    <source>
        <dbReference type="ARBA" id="ARBA00004613"/>
    </source>
</evidence>
<dbReference type="PROSITE" id="PS01180">
    <property type="entry name" value="CUB"/>
    <property type="match status" value="2"/>
</dbReference>
<dbReference type="GO" id="GO:0005615">
    <property type="term" value="C:extracellular space"/>
    <property type="evidence" value="ECO:0007669"/>
    <property type="project" value="TreeGrafter"/>
</dbReference>
<dbReference type="RefSeq" id="XP_045629910.1">
    <property type="nucleotide sequence ID" value="XM_045773954.1"/>
</dbReference>
<dbReference type="AlphaFoldDB" id="A0A452SVW6"/>
<evidence type="ECO:0000313" key="13">
    <source>
        <dbReference type="Proteomes" id="UP000291022"/>
    </source>
</evidence>